<reference evidence="6" key="1">
    <citation type="submission" date="2012-08" db="EMBL/GenBank/DDBJ databases">
        <authorList>
            <person name="Yeo Y.-S."/>
            <person name="Nybo S.E."/>
            <person name="Chappell J."/>
        </authorList>
    </citation>
    <scope>NUCLEOTIDE SEQUENCE</scope>
</reference>
<accession>L0HP57</accession>
<dbReference type="GO" id="GO:0016102">
    <property type="term" value="P:diterpenoid biosynthetic process"/>
    <property type="evidence" value="ECO:0007669"/>
    <property type="project" value="InterPro"/>
</dbReference>
<dbReference type="InterPro" id="IPR008930">
    <property type="entry name" value="Terpenoid_cyclase/PrenylTrfase"/>
</dbReference>
<evidence type="ECO:0000259" key="5">
    <source>
        <dbReference type="Pfam" id="PF03936"/>
    </source>
</evidence>
<comment type="cofactor">
    <cofactor evidence="1">
        <name>Mg(2+)</name>
        <dbReference type="ChEBI" id="CHEBI:18420"/>
    </cofactor>
</comment>
<dbReference type="GO" id="GO:0000287">
    <property type="term" value="F:magnesium ion binding"/>
    <property type="evidence" value="ECO:0007669"/>
    <property type="project" value="InterPro"/>
</dbReference>
<dbReference type="FunFam" id="1.10.600.10:FF:000007">
    <property type="entry name" value="Isoprene synthase, chloroplastic"/>
    <property type="match status" value="1"/>
</dbReference>
<reference evidence="6" key="2">
    <citation type="journal article" date="2013" name="J. Biol. Chem.">
        <title>Functional identification of valerena-1,10-diene synthase, a terpene synthase catalyzing a unique chemical cascade in the biosynthesis of biologically active sesquiterpenes in Valeriana officinalis.</title>
        <authorList>
            <person name="Yeo Y.S."/>
            <person name="Nybo S.E."/>
            <person name="Chittiboyina A.G."/>
            <person name="Weerasooriya A.D."/>
            <person name="Wang Y.H."/>
            <person name="Gongora-Castillo E."/>
            <person name="Vaillancourt B."/>
            <person name="Buell C.R."/>
            <person name="DellaPenna D."/>
            <person name="Celiz M.D."/>
            <person name="Jones A.D."/>
            <person name="Wurtele E.S."/>
            <person name="Ransom N."/>
            <person name="Dudareva N."/>
            <person name="Shaaban K.A."/>
            <person name="Tibrewal N."/>
            <person name="Chandra S."/>
            <person name="Smillie T."/>
            <person name="Khan I.A."/>
            <person name="Coates R.M."/>
            <person name="Watt D.S."/>
            <person name="Chappell J."/>
        </authorList>
    </citation>
    <scope>NUCLEOTIDE SEQUENCE</scope>
</reference>
<dbReference type="InterPro" id="IPR044814">
    <property type="entry name" value="Terpene_cyclase_plant_C1"/>
</dbReference>
<dbReference type="EMBL" id="JX494704">
    <property type="protein sequence ID" value="AGB05615.1"/>
    <property type="molecule type" value="mRNA"/>
</dbReference>
<dbReference type="PANTHER" id="PTHR31225">
    <property type="entry name" value="OS04G0344100 PROTEIN-RELATED"/>
    <property type="match status" value="1"/>
</dbReference>
<sequence>MAISTPLSTENQTIVRRDANYHPSIWKDEYLQSIPTQFQGDTYKARADRLKEEVRNLVNIGDDDVLSKLELIDTLERLGIYYHFEDEIHNILQNIHNHGYMDKNQDLYTTSLKFIYLRQHGFDVPQDIFKTFMDDQGKFKGELSKDINAMLYLYEASYLSTPKDDIMDEARDFSTKYLKEYAEKNNDNNEFLKKLVIHSLQLPLRWKVVSLEARWFIDMYENKQDMNPTLLQFAKLDYNILQAIHLEDLKYTSRWWKSTSLVEKLSFARDRLVENYIWSLGVTFEPHLQYSRRVNTKVNALITVIDDVYDVYGTLDELNLFTDIVERWDVNAIDELPEYMKICFLTLFNSVNDMGYDALKNHNLNIIHYLRNTWVVLCKAYLKESIWYNNGYIPTLDEYLENACNSIADPTMLIHAYASYSNPLTTEAFEYLETNPNIVRFSSMILRLSDDLGTSSDELKRGDNPKSIQCYMHEKGVSEEKAREYISLFSE</sequence>
<dbReference type="CDD" id="cd00684">
    <property type="entry name" value="Terpene_cyclase_plant_C1"/>
    <property type="match status" value="1"/>
</dbReference>
<dbReference type="InterPro" id="IPR005630">
    <property type="entry name" value="Terpene_synthase_metal-bd"/>
</dbReference>
<dbReference type="AlphaFoldDB" id="L0HP57"/>
<dbReference type="Gene3D" id="1.10.600.10">
    <property type="entry name" value="Farnesyl Diphosphate Synthase"/>
    <property type="match status" value="1"/>
</dbReference>
<dbReference type="Pfam" id="PF01397">
    <property type="entry name" value="Terpene_synth"/>
    <property type="match status" value="1"/>
</dbReference>
<dbReference type="FunFam" id="1.50.10.130:FF:000001">
    <property type="entry name" value="Isoprene synthase, chloroplastic"/>
    <property type="match status" value="1"/>
</dbReference>
<evidence type="ECO:0000256" key="2">
    <source>
        <dbReference type="ARBA" id="ARBA00022723"/>
    </source>
</evidence>
<keyword evidence="3" id="KW-0460">Magnesium</keyword>
<organism evidence="6">
    <name type="scientific">Valeriana officinalis</name>
    <name type="common">Valerian</name>
    <name type="synonym">Garden heliotrope</name>
    <dbReference type="NCBI Taxonomy" id="19953"/>
    <lineage>
        <taxon>Eukaryota</taxon>
        <taxon>Viridiplantae</taxon>
        <taxon>Streptophyta</taxon>
        <taxon>Embryophyta</taxon>
        <taxon>Tracheophyta</taxon>
        <taxon>Spermatophyta</taxon>
        <taxon>Magnoliopsida</taxon>
        <taxon>eudicotyledons</taxon>
        <taxon>Gunneridae</taxon>
        <taxon>Pentapetalae</taxon>
        <taxon>asterids</taxon>
        <taxon>campanulids</taxon>
        <taxon>Dipsacales</taxon>
        <taxon>Caprifoliaceae</taxon>
        <taxon>Valeriana</taxon>
    </lineage>
</organism>
<dbReference type="InterPro" id="IPR008949">
    <property type="entry name" value="Isoprenoid_synthase_dom_sf"/>
</dbReference>
<feature type="domain" description="Terpene synthase N-terminal" evidence="4">
    <location>
        <begin position="25"/>
        <end position="200"/>
    </location>
</feature>
<dbReference type="SUPFAM" id="SSF48576">
    <property type="entry name" value="Terpenoid synthases"/>
    <property type="match status" value="1"/>
</dbReference>
<dbReference type="GO" id="GO:0010333">
    <property type="term" value="F:terpene synthase activity"/>
    <property type="evidence" value="ECO:0007669"/>
    <property type="project" value="InterPro"/>
</dbReference>
<dbReference type="Pfam" id="PF03936">
    <property type="entry name" value="Terpene_synth_C"/>
    <property type="match status" value="1"/>
</dbReference>
<name>L0HP57_VALOF</name>
<dbReference type="InterPro" id="IPR036965">
    <property type="entry name" value="Terpene_synth_N_sf"/>
</dbReference>
<keyword evidence="2" id="KW-0479">Metal-binding</keyword>
<evidence type="ECO:0000259" key="4">
    <source>
        <dbReference type="Pfam" id="PF01397"/>
    </source>
</evidence>
<proteinExistence type="evidence at transcript level"/>
<evidence type="ECO:0000256" key="1">
    <source>
        <dbReference type="ARBA" id="ARBA00001946"/>
    </source>
</evidence>
<dbReference type="SFLD" id="SFLDS00005">
    <property type="entry name" value="Isoprenoid_Synthase_Type_I"/>
    <property type="match status" value="1"/>
</dbReference>
<dbReference type="SUPFAM" id="SSF48239">
    <property type="entry name" value="Terpenoid cyclases/Protein prenyltransferases"/>
    <property type="match status" value="1"/>
</dbReference>
<protein>
    <submittedName>
        <fullName evidence="6">Sesquiterpene synthase 6</fullName>
    </submittedName>
</protein>
<dbReference type="Gene3D" id="1.50.10.130">
    <property type="entry name" value="Terpene synthase, N-terminal domain"/>
    <property type="match status" value="1"/>
</dbReference>
<gene>
    <name evidence="6" type="primary">TPS6</name>
</gene>
<dbReference type="SFLD" id="SFLDG01019">
    <property type="entry name" value="Terpene_Cyclase_Like_1_C_Termi"/>
    <property type="match status" value="1"/>
</dbReference>
<dbReference type="PANTHER" id="PTHR31225:SF9">
    <property type="entry name" value="TERPENE SYNTHASE 10"/>
    <property type="match status" value="1"/>
</dbReference>
<feature type="domain" description="Terpene synthase metal-binding" evidence="5">
    <location>
        <begin position="258"/>
        <end position="487"/>
    </location>
</feature>
<evidence type="ECO:0000313" key="6">
    <source>
        <dbReference type="EMBL" id="AGB05615.1"/>
    </source>
</evidence>
<dbReference type="InterPro" id="IPR001906">
    <property type="entry name" value="Terpene_synth_N"/>
</dbReference>
<evidence type="ECO:0000256" key="3">
    <source>
        <dbReference type="ARBA" id="ARBA00022842"/>
    </source>
</evidence>
<dbReference type="InterPro" id="IPR034741">
    <property type="entry name" value="Terpene_cyclase-like_1_C"/>
</dbReference>
<dbReference type="InterPro" id="IPR050148">
    <property type="entry name" value="Terpene_synthase-like"/>
</dbReference>